<evidence type="ECO:0000256" key="2">
    <source>
        <dbReference type="ARBA" id="ARBA00022679"/>
    </source>
</evidence>
<dbReference type="PANTHER" id="PTHR13778:SF47">
    <property type="entry name" value="LIPOPOLYSACCHARIDE 1,3-GALACTOSYLTRANSFERASE"/>
    <property type="match status" value="1"/>
</dbReference>
<gene>
    <name evidence="4" type="ORF">PJU73_00045</name>
</gene>
<organism evidence="4 5">
    <name type="scientific">Neisseria lisongii</name>
    <dbReference type="NCBI Taxonomy" id="2912188"/>
    <lineage>
        <taxon>Bacteria</taxon>
        <taxon>Pseudomonadati</taxon>
        <taxon>Pseudomonadota</taxon>
        <taxon>Betaproteobacteria</taxon>
        <taxon>Neisseriales</taxon>
        <taxon>Neisseriaceae</taxon>
        <taxon>Neisseria</taxon>
    </lineage>
</organism>
<dbReference type="CDD" id="cd04194">
    <property type="entry name" value="GT8_A4GalT_like"/>
    <property type="match status" value="1"/>
</dbReference>
<dbReference type="InterPro" id="IPR002495">
    <property type="entry name" value="Glyco_trans_8"/>
</dbReference>
<keyword evidence="3" id="KW-0479">Metal-binding</keyword>
<keyword evidence="2" id="KW-0808">Transferase</keyword>
<reference evidence="4 5" key="1">
    <citation type="submission" date="2023-01" db="EMBL/GenBank/DDBJ databases">
        <authorList>
            <person name="Yang C."/>
        </authorList>
    </citation>
    <scope>NUCLEOTIDE SEQUENCE [LARGE SCALE GENOMIC DNA]</scope>
    <source>
        <strain evidence="4 5">ZJ106</strain>
    </source>
</reference>
<evidence type="ECO:0000256" key="1">
    <source>
        <dbReference type="ARBA" id="ARBA00022676"/>
    </source>
</evidence>
<dbReference type="InterPro" id="IPR050748">
    <property type="entry name" value="Glycosyltrans_8_dom-fam"/>
</dbReference>
<protein>
    <submittedName>
        <fullName evidence="4">Glycosyltransferase family 8 protein</fullName>
    </submittedName>
</protein>
<dbReference type="SUPFAM" id="SSF53448">
    <property type="entry name" value="Nucleotide-diphospho-sugar transferases"/>
    <property type="match status" value="1"/>
</dbReference>
<dbReference type="InterPro" id="IPR029044">
    <property type="entry name" value="Nucleotide-diphossugar_trans"/>
</dbReference>
<dbReference type="PANTHER" id="PTHR13778">
    <property type="entry name" value="GLYCOSYLTRANSFERASE 8 DOMAIN-CONTAINING PROTEIN"/>
    <property type="match status" value="1"/>
</dbReference>
<dbReference type="EMBL" id="CP116766">
    <property type="protein sequence ID" value="WCL71558.1"/>
    <property type="molecule type" value="Genomic_DNA"/>
</dbReference>
<dbReference type="Gene3D" id="3.90.550.10">
    <property type="entry name" value="Spore Coat Polysaccharide Biosynthesis Protein SpsA, Chain A"/>
    <property type="match status" value="1"/>
</dbReference>
<evidence type="ECO:0000313" key="4">
    <source>
        <dbReference type="EMBL" id="WCL71558.1"/>
    </source>
</evidence>
<accession>A0ABY7RJT7</accession>
<sequence>MMNIVLAADLRMAEQVLTVIKSVCYHNQNVCFYLLHKEYSPEWFALLNRYLVKINCEIKSIPIDATLPEIFKVPHLSEAALYRLIIDQVVDKKALYLDCDIVVTANLQELYQTDISHYYVAAVDDAFIAQTDDHYYLEFPDMKPYFNSGVLLINAEKWRENDVLTKSVKMLNEYNFIYADQDMLNILFVKQWLQLDPSYNFQCHAQYALSEENWQAYRQSISGIPKIIHYTSGFKPWKNSVECPFREQYWFYYGLEWNDIIRHHQQAV</sequence>
<keyword evidence="1" id="KW-0328">Glycosyltransferase</keyword>
<dbReference type="Proteomes" id="UP001221268">
    <property type="component" value="Chromosome"/>
</dbReference>
<keyword evidence="5" id="KW-1185">Reference proteome</keyword>
<name>A0ABY7RJT7_9NEIS</name>
<proteinExistence type="predicted"/>
<evidence type="ECO:0000313" key="5">
    <source>
        <dbReference type="Proteomes" id="UP001221268"/>
    </source>
</evidence>
<dbReference type="RefSeq" id="WP_237090322.1">
    <property type="nucleotide sequence ID" value="NZ_CP116766.1"/>
</dbReference>
<evidence type="ECO:0000256" key="3">
    <source>
        <dbReference type="ARBA" id="ARBA00022723"/>
    </source>
</evidence>
<dbReference type="Pfam" id="PF01501">
    <property type="entry name" value="Glyco_transf_8"/>
    <property type="match status" value="1"/>
</dbReference>